<dbReference type="InParanoid" id="A0A369JTA4"/>
<evidence type="ECO:0000313" key="1">
    <source>
        <dbReference type="EMBL" id="RDB23767.1"/>
    </source>
</evidence>
<comment type="caution">
    <text evidence="1">The sequence shown here is derived from an EMBL/GenBank/DDBJ whole genome shotgun (WGS) entry which is preliminary data.</text>
</comment>
<evidence type="ECO:0008006" key="3">
    <source>
        <dbReference type="Google" id="ProtNLM"/>
    </source>
</evidence>
<reference evidence="1" key="1">
    <citation type="submission" date="2018-04" db="EMBL/GenBank/DDBJ databases">
        <title>Whole genome sequencing of Hypsizygus marmoreus.</title>
        <authorList>
            <person name="Choi I.-G."/>
            <person name="Min B."/>
            <person name="Kim J.-G."/>
            <person name="Kim S."/>
            <person name="Oh Y.-L."/>
            <person name="Kong W.-S."/>
            <person name="Park H."/>
            <person name="Jeong J."/>
            <person name="Song E.-S."/>
        </authorList>
    </citation>
    <scope>NUCLEOTIDE SEQUENCE [LARGE SCALE GENOMIC DNA]</scope>
    <source>
        <strain evidence="1">51987-8</strain>
    </source>
</reference>
<sequence>MTDNMYPSDIQTIDAPTILPPSTVSKNRTLSDLPIELLMLIFVPLRPVFKQTVPPNSAAEEELFLNALCLFRQDMTRFAEFRRICIATRVTVTSILYREVVICFTSSTPVETVANLFNSIAPHVRSLKIYGPWYLKNYSSVRFCRLDEMSVAIGCGLNRCCGLNTLECFGCHKTFTKRHWLSKFAPTIQSTVTHLTFCAHGIDLSYALVGMGRSLEVLEILDWCIDDVYRKNYTLLSSQTPHFPAELPNLKHLTLRGGTPLFAEMGQRTFPLKSLSLLNMQLGESTILDILRIRGVGSALTAFHTEFGSWNYNPSDSFPKDLFKAAPNLRVFRYMLQADLGFLADVPRSVQYLGFSVAISYPLPRTMPEVVVEFLKARRRTGLRSVSILTDPARTLNYSAFVEECGELGFEVKELDRRFGIEVVLHPR</sequence>
<dbReference type="AlphaFoldDB" id="A0A369JTA4"/>
<accession>A0A369JTA4</accession>
<keyword evidence="2" id="KW-1185">Reference proteome</keyword>
<dbReference type="InterPro" id="IPR032675">
    <property type="entry name" value="LRR_dom_sf"/>
</dbReference>
<proteinExistence type="predicted"/>
<organism evidence="1 2">
    <name type="scientific">Hypsizygus marmoreus</name>
    <name type="common">White beech mushroom</name>
    <name type="synonym">Agaricus marmoreus</name>
    <dbReference type="NCBI Taxonomy" id="39966"/>
    <lineage>
        <taxon>Eukaryota</taxon>
        <taxon>Fungi</taxon>
        <taxon>Dikarya</taxon>
        <taxon>Basidiomycota</taxon>
        <taxon>Agaricomycotina</taxon>
        <taxon>Agaricomycetes</taxon>
        <taxon>Agaricomycetidae</taxon>
        <taxon>Agaricales</taxon>
        <taxon>Tricholomatineae</taxon>
        <taxon>Lyophyllaceae</taxon>
        <taxon>Hypsizygus</taxon>
    </lineage>
</organism>
<evidence type="ECO:0000313" key="2">
    <source>
        <dbReference type="Proteomes" id="UP000076154"/>
    </source>
</evidence>
<dbReference type="SUPFAM" id="SSF52047">
    <property type="entry name" value="RNI-like"/>
    <property type="match status" value="1"/>
</dbReference>
<dbReference type="Gene3D" id="3.80.10.10">
    <property type="entry name" value="Ribonuclease Inhibitor"/>
    <property type="match status" value="1"/>
</dbReference>
<dbReference type="Proteomes" id="UP000076154">
    <property type="component" value="Unassembled WGS sequence"/>
</dbReference>
<gene>
    <name evidence="1" type="ORF">Hypma_008929</name>
</gene>
<protein>
    <recommendedName>
        <fullName evidence="3">F-box domain-containing protein</fullName>
    </recommendedName>
</protein>
<dbReference type="OrthoDB" id="10646440at2759"/>
<name>A0A369JTA4_HYPMA</name>
<dbReference type="EMBL" id="LUEZ02000046">
    <property type="protein sequence ID" value="RDB23767.1"/>
    <property type="molecule type" value="Genomic_DNA"/>
</dbReference>